<comment type="catalytic activity">
    <reaction evidence="7">
        <text>XTP + H2O = XMP + diphosphate + H(+)</text>
        <dbReference type="Rhea" id="RHEA:28610"/>
        <dbReference type="ChEBI" id="CHEBI:15377"/>
        <dbReference type="ChEBI" id="CHEBI:15378"/>
        <dbReference type="ChEBI" id="CHEBI:33019"/>
        <dbReference type="ChEBI" id="CHEBI:57464"/>
        <dbReference type="ChEBI" id="CHEBI:61314"/>
        <dbReference type="EC" id="3.6.1.66"/>
    </reaction>
</comment>
<evidence type="ECO:0000256" key="1">
    <source>
        <dbReference type="ARBA" id="ARBA00008023"/>
    </source>
</evidence>
<dbReference type="InterPro" id="IPR020922">
    <property type="entry name" value="dITP/XTP_pyrophosphatase"/>
</dbReference>
<sequence>MHIVFATNNLNKIKEVQALMPEHITLLSLKDIGCTEDIPENQPTIEGNAMQKANYIKTNYNHDCFADDTGLEVTALNGEPGVYSARYAGEQRSDNDNMDKLLHNLQDKTDRSAQFKTVIALHINGLTHTFTGICKGEITTKKQGEKGFGYDPIFSPTTFNMTFAEMDLVEKNKIGHRGKAVRQLVGFLSE</sequence>
<keyword evidence="2 7" id="KW-0479">Metal-binding</keyword>
<dbReference type="InterPro" id="IPR029001">
    <property type="entry name" value="ITPase-like_fam"/>
</dbReference>
<comment type="caution">
    <text evidence="9">The sequence shown here is derived from an EMBL/GenBank/DDBJ whole genome shotgun (WGS) entry which is preliminary data.</text>
</comment>
<comment type="cofactor">
    <cofactor evidence="7">
        <name>Mg(2+)</name>
        <dbReference type="ChEBI" id="CHEBI:18420"/>
    </cofactor>
    <text evidence="7">Binds 1 Mg(2+) ion per subunit.</text>
</comment>
<dbReference type="PANTHER" id="PTHR11067">
    <property type="entry name" value="INOSINE TRIPHOSPHATE PYROPHOSPHATASE/HAM1 PROTEIN"/>
    <property type="match status" value="1"/>
</dbReference>
<feature type="active site" description="Proton acceptor" evidence="7">
    <location>
        <position position="68"/>
    </location>
</feature>
<organism evidence="9 10">
    <name type="scientific">Algibacter miyuki</name>
    <dbReference type="NCBI Taxonomy" id="1306933"/>
    <lineage>
        <taxon>Bacteria</taxon>
        <taxon>Pseudomonadati</taxon>
        <taxon>Bacteroidota</taxon>
        <taxon>Flavobacteriia</taxon>
        <taxon>Flavobacteriales</taxon>
        <taxon>Flavobacteriaceae</taxon>
        <taxon>Algibacter</taxon>
    </lineage>
</organism>
<dbReference type="RefSeq" id="WP_290270343.1">
    <property type="nucleotide sequence ID" value="NZ_JAUFQP010000010.1"/>
</dbReference>
<name>A0ABV5H3D3_9FLAO</name>
<dbReference type="Gene3D" id="3.90.950.10">
    <property type="match status" value="1"/>
</dbReference>
<evidence type="ECO:0000256" key="7">
    <source>
        <dbReference type="HAMAP-Rule" id="MF_01405"/>
    </source>
</evidence>
<protein>
    <recommendedName>
        <fullName evidence="7">dITP/XTP pyrophosphatase</fullName>
        <ecNumber evidence="7">3.6.1.66</ecNumber>
    </recommendedName>
    <alternativeName>
        <fullName evidence="7">Non-canonical purine NTP pyrophosphatase</fullName>
    </alternativeName>
    <alternativeName>
        <fullName evidence="7">Non-standard purine NTP pyrophosphatase</fullName>
    </alternativeName>
    <alternativeName>
        <fullName evidence="7">Nucleoside-triphosphate diphosphatase</fullName>
    </alternativeName>
    <alternativeName>
        <fullName evidence="7">Nucleoside-triphosphate pyrophosphatase</fullName>
        <shortName evidence="7">NTPase</shortName>
    </alternativeName>
</protein>
<dbReference type="Pfam" id="PF01725">
    <property type="entry name" value="Ham1p_like"/>
    <property type="match status" value="1"/>
</dbReference>
<dbReference type="EC" id="3.6.1.66" evidence="7"/>
<dbReference type="Proteomes" id="UP001589590">
    <property type="component" value="Unassembled WGS sequence"/>
</dbReference>
<dbReference type="InterPro" id="IPR002637">
    <property type="entry name" value="RdgB/HAM1"/>
</dbReference>
<dbReference type="HAMAP" id="MF_01405">
    <property type="entry name" value="Non_canon_purine_NTPase"/>
    <property type="match status" value="1"/>
</dbReference>
<keyword evidence="6 7" id="KW-0546">Nucleotide metabolism</keyword>
<feature type="binding site" evidence="7">
    <location>
        <position position="69"/>
    </location>
    <ligand>
        <name>substrate</name>
    </ligand>
</feature>
<evidence type="ECO:0000313" key="9">
    <source>
        <dbReference type="EMBL" id="MFB9106416.1"/>
    </source>
</evidence>
<keyword evidence="5 7" id="KW-0460">Magnesium</keyword>
<evidence type="ECO:0000256" key="8">
    <source>
        <dbReference type="RuleBase" id="RU003781"/>
    </source>
</evidence>
<feature type="binding site" evidence="7">
    <location>
        <position position="171"/>
    </location>
    <ligand>
        <name>substrate</name>
    </ligand>
</feature>
<comment type="similarity">
    <text evidence="1 7 8">Belongs to the HAM1 NTPase family.</text>
</comment>
<comment type="caution">
    <text evidence="7">Lacks conserved residue(s) required for the propagation of feature annotation.</text>
</comment>
<reference evidence="9 10" key="1">
    <citation type="submission" date="2024-09" db="EMBL/GenBank/DDBJ databases">
        <authorList>
            <person name="Sun Q."/>
            <person name="Mori K."/>
        </authorList>
    </citation>
    <scope>NUCLEOTIDE SEQUENCE [LARGE SCALE GENOMIC DNA]</scope>
    <source>
        <strain evidence="9 10">CECT 8300</strain>
    </source>
</reference>
<comment type="subunit">
    <text evidence="7">Homodimer.</text>
</comment>
<dbReference type="NCBIfam" id="NF011398">
    <property type="entry name" value="PRK14823.1"/>
    <property type="match status" value="1"/>
</dbReference>
<dbReference type="CDD" id="cd00515">
    <property type="entry name" value="HAM1"/>
    <property type="match status" value="1"/>
</dbReference>
<evidence type="ECO:0000313" key="10">
    <source>
        <dbReference type="Proteomes" id="UP001589590"/>
    </source>
</evidence>
<evidence type="ECO:0000256" key="6">
    <source>
        <dbReference type="ARBA" id="ARBA00023080"/>
    </source>
</evidence>
<dbReference type="EMBL" id="JBHMFA010000017">
    <property type="protein sequence ID" value="MFB9106416.1"/>
    <property type="molecule type" value="Genomic_DNA"/>
</dbReference>
<proteinExistence type="inferred from homology"/>
<keyword evidence="3 7" id="KW-0547">Nucleotide-binding</keyword>
<evidence type="ECO:0000256" key="5">
    <source>
        <dbReference type="ARBA" id="ARBA00022842"/>
    </source>
</evidence>
<dbReference type="PANTHER" id="PTHR11067:SF9">
    <property type="entry name" value="INOSINE TRIPHOSPHATE PYROPHOSPHATASE"/>
    <property type="match status" value="1"/>
</dbReference>
<gene>
    <name evidence="9" type="ORF">ACFFU1_16030</name>
</gene>
<dbReference type="SUPFAM" id="SSF52972">
    <property type="entry name" value="ITPase-like"/>
    <property type="match status" value="1"/>
</dbReference>
<evidence type="ECO:0000256" key="3">
    <source>
        <dbReference type="ARBA" id="ARBA00022741"/>
    </source>
</evidence>
<accession>A0ABV5H3D3</accession>
<feature type="binding site" evidence="7">
    <location>
        <begin position="7"/>
        <end position="12"/>
    </location>
    <ligand>
        <name>substrate</name>
    </ligand>
</feature>
<feature type="binding site" evidence="7">
    <location>
        <position position="68"/>
    </location>
    <ligand>
        <name>Mg(2+)</name>
        <dbReference type="ChEBI" id="CHEBI:18420"/>
    </ligand>
</feature>
<keyword evidence="4 7" id="KW-0378">Hydrolase</keyword>
<evidence type="ECO:0000256" key="2">
    <source>
        <dbReference type="ARBA" id="ARBA00022723"/>
    </source>
</evidence>
<feature type="binding site" evidence="7">
    <location>
        <begin position="148"/>
        <end position="151"/>
    </location>
    <ligand>
        <name>substrate</name>
    </ligand>
</feature>
<keyword evidence="10" id="KW-1185">Reference proteome</keyword>
<dbReference type="NCBIfam" id="TIGR00042">
    <property type="entry name" value="RdgB/HAM1 family non-canonical purine NTP pyrophosphatase"/>
    <property type="match status" value="1"/>
</dbReference>
<comment type="function">
    <text evidence="7">Pyrophosphatase that catalyzes the hydrolysis of nucleoside triphosphates to their monophosphate derivatives, with a high preference for the non-canonical purine nucleotides XTP (xanthosine triphosphate), dITP (deoxyinosine triphosphate) and ITP. Seems to function as a house-cleaning enzyme that removes non-canonical purine nucleotides from the nucleotide pool, thus preventing their incorporation into DNA/RNA and avoiding chromosomal lesions.</text>
</comment>
<comment type="catalytic activity">
    <reaction evidence="7">
        <text>ITP + H2O = IMP + diphosphate + H(+)</text>
        <dbReference type="Rhea" id="RHEA:29399"/>
        <dbReference type="ChEBI" id="CHEBI:15377"/>
        <dbReference type="ChEBI" id="CHEBI:15378"/>
        <dbReference type="ChEBI" id="CHEBI:33019"/>
        <dbReference type="ChEBI" id="CHEBI:58053"/>
        <dbReference type="ChEBI" id="CHEBI:61402"/>
        <dbReference type="EC" id="3.6.1.66"/>
    </reaction>
</comment>
<comment type="catalytic activity">
    <reaction evidence="7">
        <text>dITP + H2O = dIMP + diphosphate + H(+)</text>
        <dbReference type="Rhea" id="RHEA:28342"/>
        <dbReference type="ChEBI" id="CHEBI:15377"/>
        <dbReference type="ChEBI" id="CHEBI:15378"/>
        <dbReference type="ChEBI" id="CHEBI:33019"/>
        <dbReference type="ChEBI" id="CHEBI:61194"/>
        <dbReference type="ChEBI" id="CHEBI:61382"/>
        <dbReference type="EC" id="3.6.1.66"/>
    </reaction>
</comment>
<evidence type="ECO:0000256" key="4">
    <source>
        <dbReference type="ARBA" id="ARBA00022801"/>
    </source>
</evidence>
<feature type="binding site" evidence="7">
    <location>
        <begin position="176"/>
        <end position="177"/>
    </location>
    <ligand>
        <name>substrate</name>
    </ligand>
</feature>